<dbReference type="GO" id="GO:0005549">
    <property type="term" value="F:odorant binding"/>
    <property type="evidence" value="ECO:0007669"/>
    <property type="project" value="InterPro"/>
</dbReference>
<feature type="transmembrane region" description="Helical" evidence="10">
    <location>
        <begin position="126"/>
        <end position="149"/>
    </location>
</feature>
<comment type="similarity">
    <text evidence="10">Belongs to the insect chemoreceptor superfamily. Heteromeric odorant receptor channel (TC 1.A.69) family.</text>
</comment>
<evidence type="ECO:0000256" key="9">
    <source>
        <dbReference type="ARBA" id="ARBA00023224"/>
    </source>
</evidence>
<feature type="transmembrane region" description="Helical" evidence="10">
    <location>
        <begin position="36"/>
        <end position="58"/>
    </location>
</feature>
<evidence type="ECO:0000256" key="1">
    <source>
        <dbReference type="ARBA" id="ARBA00004651"/>
    </source>
</evidence>
<dbReference type="PANTHER" id="PTHR21137">
    <property type="entry name" value="ODORANT RECEPTOR"/>
    <property type="match status" value="1"/>
</dbReference>
<comment type="caution">
    <text evidence="11">The sequence shown here is derived from an EMBL/GenBank/DDBJ whole genome shotgun (WGS) entry which is preliminary data.</text>
</comment>
<evidence type="ECO:0000256" key="8">
    <source>
        <dbReference type="ARBA" id="ARBA00023170"/>
    </source>
</evidence>
<dbReference type="PANTHER" id="PTHR21137:SF35">
    <property type="entry name" value="ODORANT RECEPTOR 19A-RELATED"/>
    <property type="match status" value="1"/>
</dbReference>
<evidence type="ECO:0000256" key="6">
    <source>
        <dbReference type="ARBA" id="ARBA00022989"/>
    </source>
</evidence>
<dbReference type="GO" id="GO:0005886">
    <property type="term" value="C:plasma membrane"/>
    <property type="evidence" value="ECO:0007669"/>
    <property type="project" value="UniProtKB-SubCell"/>
</dbReference>
<dbReference type="GO" id="GO:0007165">
    <property type="term" value="P:signal transduction"/>
    <property type="evidence" value="ECO:0007669"/>
    <property type="project" value="UniProtKB-KW"/>
</dbReference>
<gene>
    <name evidence="11" type="ORF">RN001_004061</name>
</gene>
<keyword evidence="2" id="KW-1003">Cell membrane</keyword>
<evidence type="ECO:0000256" key="3">
    <source>
        <dbReference type="ARBA" id="ARBA00022606"/>
    </source>
</evidence>
<evidence type="ECO:0000256" key="7">
    <source>
        <dbReference type="ARBA" id="ARBA00023136"/>
    </source>
</evidence>
<keyword evidence="6 10" id="KW-1133">Transmembrane helix</keyword>
<evidence type="ECO:0000256" key="5">
    <source>
        <dbReference type="ARBA" id="ARBA00022725"/>
    </source>
</evidence>
<keyword evidence="8 10" id="KW-0675">Receptor</keyword>
<keyword evidence="7 10" id="KW-0472">Membrane</keyword>
<proteinExistence type="inferred from homology"/>
<comment type="subcellular location">
    <subcellularLocation>
        <location evidence="1 10">Cell membrane</location>
        <topology evidence="1 10">Multi-pass membrane protein</topology>
    </subcellularLocation>
</comment>
<dbReference type="Proteomes" id="UP001353858">
    <property type="component" value="Unassembled WGS sequence"/>
</dbReference>
<protein>
    <recommendedName>
        <fullName evidence="10">Odorant receptor</fullName>
    </recommendedName>
</protein>
<dbReference type="AlphaFoldDB" id="A0AAN7ST52"/>
<sequence length="398" mass="45609">MKEINLPDFYFHFQVSSLKFLGIDVLTKNESLAYRIYSMFALVFTGSFVFVECIELIFHSDFNGMAHVCNYAISHFLGMIKVIVLYRNRKQIGDMLVSLHEGVYKPNEERGGSFEKQCINDTIKTTIFLMWVYAWSIIVVVCLGLTSSIQTRFSKPPEMWRLPFSYISFVDISYSPSFELTFLYQITGIFMITLCVYTSDVTIIAIIAQASAQLKILENSVRTYIQRGLKRQKILKLTDEACVDLTLKETIYNHHHAILDTVDTIESLGRYLALCVFLANLVLLCLLMYKTSMLPLGGLQFFMYLCYCFLIAIQVFLYCWWGNEMTLANESLALGISQTYTPDTPISHAMALKLMMIRSQRTLCLTAGKFAPLSLETYKGIIKGSFSYFMVLRQVNSK</sequence>
<accession>A0AAN7ST52</accession>
<dbReference type="InterPro" id="IPR004117">
    <property type="entry name" value="7tm6_olfct_rcpt"/>
</dbReference>
<evidence type="ECO:0000256" key="10">
    <source>
        <dbReference type="RuleBase" id="RU351113"/>
    </source>
</evidence>
<evidence type="ECO:0000313" key="11">
    <source>
        <dbReference type="EMBL" id="KAK4887790.1"/>
    </source>
</evidence>
<evidence type="ECO:0000313" key="12">
    <source>
        <dbReference type="Proteomes" id="UP001353858"/>
    </source>
</evidence>
<dbReference type="GO" id="GO:0004984">
    <property type="term" value="F:olfactory receptor activity"/>
    <property type="evidence" value="ECO:0007669"/>
    <property type="project" value="InterPro"/>
</dbReference>
<name>A0AAN7ST52_9COLE</name>
<feature type="transmembrane region" description="Helical" evidence="10">
    <location>
        <begin position="301"/>
        <end position="321"/>
    </location>
</feature>
<comment type="caution">
    <text evidence="10">Lacks conserved residue(s) required for the propagation of feature annotation.</text>
</comment>
<dbReference type="Pfam" id="PF02949">
    <property type="entry name" value="7tm_6"/>
    <property type="match status" value="1"/>
</dbReference>
<keyword evidence="3 10" id="KW-0716">Sensory transduction</keyword>
<feature type="transmembrane region" description="Helical" evidence="10">
    <location>
        <begin position="182"/>
        <end position="208"/>
    </location>
</feature>
<keyword evidence="4 10" id="KW-0812">Transmembrane</keyword>
<evidence type="ECO:0000256" key="4">
    <source>
        <dbReference type="ARBA" id="ARBA00022692"/>
    </source>
</evidence>
<evidence type="ECO:0000256" key="2">
    <source>
        <dbReference type="ARBA" id="ARBA00022475"/>
    </source>
</evidence>
<feature type="transmembrane region" description="Helical" evidence="10">
    <location>
        <begin position="64"/>
        <end position="86"/>
    </location>
</feature>
<keyword evidence="9 10" id="KW-0807">Transducer</keyword>
<reference evidence="12" key="1">
    <citation type="submission" date="2023-01" db="EMBL/GenBank/DDBJ databases">
        <title>Key to firefly adult light organ development and bioluminescence: homeobox transcription factors regulate luciferase expression and transportation to peroxisome.</title>
        <authorList>
            <person name="Fu X."/>
        </authorList>
    </citation>
    <scope>NUCLEOTIDE SEQUENCE [LARGE SCALE GENOMIC DNA]</scope>
</reference>
<feature type="transmembrane region" description="Helical" evidence="10">
    <location>
        <begin position="271"/>
        <end position="289"/>
    </location>
</feature>
<dbReference type="EMBL" id="JARPUR010000001">
    <property type="protein sequence ID" value="KAK4887790.1"/>
    <property type="molecule type" value="Genomic_DNA"/>
</dbReference>
<keyword evidence="5 10" id="KW-0552">Olfaction</keyword>
<organism evidence="11 12">
    <name type="scientific">Aquatica leii</name>
    <dbReference type="NCBI Taxonomy" id="1421715"/>
    <lineage>
        <taxon>Eukaryota</taxon>
        <taxon>Metazoa</taxon>
        <taxon>Ecdysozoa</taxon>
        <taxon>Arthropoda</taxon>
        <taxon>Hexapoda</taxon>
        <taxon>Insecta</taxon>
        <taxon>Pterygota</taxon>
        <taxon>Neoptera</taxon>
        <taxon>Endopterygota</taxon>
        <taxon>Coleoptera</taxon>
        <taxon>Polyphaga</taxon>
        <taxon>Elateriformia</taxon>
        <taxon>Elateroidea</taxon>
        <taxon>Lampyridae</taxon>
        <taxon>Luciolinae</taxon>
        <taxon>Aquatica</taxon>
    </lineage>
</organism>
<keyword evidence="12" id="KW-1185">Reference proteome</keyword>